<evidence type="ECO:0000259" key="3">
    <source>
        <dbReference type="PROSITE" id="PS51123"/>
    </source>
</evidence>
<evidence type="ECO:0000256" key="2">
    <source>
        <dbReference type="SAM" id="MobiDB-lite"/>
    </source>
</evidence>
<gene>
    <name evidence="4" type="ORF">RXV79_27270</name>
</gene>
<proteinExistence type="predicted"/>
<dbReference type="RefSeq" id="WP_316704291.1">
    <property type="nucleotide sequence ID" value="NZ_CP136337.1"/>
</dbReference>
<dbReference type="PANTHER" id="PTHR30329:SF21">
    <property type="entry name" value="LIPOPROTEIN YIAD-RELATED"/>
    <property type="match status" value="1"/>
</dbReference>
<keyword evidence="4" id="KW-0614">Plasmid</keyword>
<dbReference type="InterPro" id="IPR006665">
    <property type="entry name" value="OmpA-like"/>
</dbReference>
<dbReference type="SUPFAM" id="SSF103088">
    <property type="entry name" value="OmpA-like"/>
    <property type="match status" value="1"/>
</dbReference>
<dbReference type="EMBL" id="CP136337">
    <property type="protein sequence ID" value="WOB11141.1"/>
    <property type="molecule type" value="Genomic_DNA"/>
</dbReference>
<dbReference type="PROSITE" id="PS51123">
    <property type="entry name" value="OMPA_2"/>
    <property type="match status" value="1"/>
</dbReference>
<organism evidence="4 5">
    <name type="scientific">Piscinibacter gummiphilus</name>
    <dbReference type="NCBI Taxonomy" id="946333"/>
    <lineage>
        <taxon>Bacteria</taxon>
        <taxon>Pseudomonadati</taxon>
        <taxon>Pseudomonadota</taxon>
        <taxon>Betaproteobacteria</taxon>
        <taxon>Burkholderiales</taxon>
        <taxon>Sphaerotilaceae</taxon>
        <taxon>Piscinibacter</taxon>
    </lineage>
</organism>
<evidence type="ECO:0000256" key="1">
    <source>
        <dbReference type="PROSITE-ProRule" id="PRU00473"/>
    </source>
</evidence>
<dbReference type="InterPro" id="IPR036737">
    <property type="entry name" value="OmpA-like_sf"/>
</dbReference>
<feature type="domain" description="OmpA-like" evidence="3">
    <location>
        <begin position="36"/>
        <end position="152"/>
    </location>
</feature>
<geneLocation type="plasmid" evidence="4 5">
    <name>unnamed1</name>
</geneLocation>
<dbReference type="Proteomes" id="UP001303946">
    <property type="component" value="Plasmid unnamed1"/>
</dbReference>
<protein>
    <submittedName>
        <fullName evidence="4">OmpA family protein</fullName>
    </submittedName>
</protein>
<feature type="region of interest" description="Disordered" evidence="2">
    <location>
        <begin position="1"/>
        <end position="41"/>
    </location>
</feature>
<dbReference type="CDD" id="cd07185">
    <property type="entry name" value="OmpA_C-like"/>
    <property type="match status" value="1"/>
</dbReference>
<evidence type="ECO:0000313" key="4">
    <source>
        <dbReference type="EMBL" id="WOB11141.1"/>
    </source>
</evidence>
<feature type="compositionally biased region" description="Basic and acidic residues" evidence="2">
    <location>
        <begin position="32"/>
        <end position="41"/>
    </location>
</feature>
<keyword evidence="1" id="KW-0472">Membrane</keyword>
<sequence length="154" mass="16546">MVLKELPANEATPVAPAPVVTEQAPEPSVPVSKDKVPSREGSPRAFVTFPFGSAVLSEPSKAALRRSLGHAKEADRIVISGRTDSVGDQKANEALALSRALAVREYLRDQLPDLPNIISIDARGRCCFIASNDTKDGRAKNRRVEVAFLTKGDI</sequence>
<dbReference type="InterPro" id="IPR050330">
    <property type="entry name" value="Bact_OuterMem_StrucFunc"/>
</dbReference>
<evidence type="ECO:0000313" key="5">
    <source>
        <dbReference type="Proteomes" id="UP001303946"/>
    </source>
</evidence>
<reference evidence="4 5" key="1">
    <citation type="submission" date="2023-10" db="EMBL/GenBank/DDBJ databases">
        <title>Bacteria for the degradation of biodegradable plastic PBAT(Polybutylene adipate terephthalate).</title>
        <authorList>
            <person name="Weon H.-Y."/>
            <person name="Yeon J."/>
        </authorList>
    </citation>
    <scope>NUCLEOTIDE SEQUENCE [LARGE SCALE GENOMIC DNA]</scope>
    <source>
        <strain evidence="4 5">SBD 7-3</strain>
        <plasmid evidence="4 5">unnamed1</plasmid>
    </source>
</reference>
<dbReference type="Gene3D" id="3.30.1330.60">
    <property type="entry name" value="OmpA-like domain"/>
    <property type="match status" value="1"/>
</dbReference>
<name>A0ABZ0D6J0_9BURK</name>
<dbReference type="Pfam" id="PF00691">
    <property type="entry name" value="OmpA"/>
    <property type="match status" value="1"/>
</dbReference>
<keyword evidence="5" id="KW-1185">Reference proteome</keyword>
<accession>A0ABZ0D6J0</accession>
<dbReference type="PANTHER" id="PTHR30329">
    <property type="entry name" value="STATOR ELEMENT OF FLAGELLAR MOTOR COMPLEX"/>
    <property type="match status" value="1"/>
</dbReference>